<dbReference type="GO" id="GO:0046872">
    <property type="term" value="F:metal ion binding"/>
    <property type="evidence" value="ECO:0007669"/>
    <property type="project" value="UniProtKB-KW"/>
</dbReference>
<dbReference type="InterPro" id="IPR001279">
    <property type="entry name" value="Metallo-B-lactamas"/>
</dbReference>
<evidence type="ECO:0000256" key="4">
    <source>
        <dbReference type="ARBA" id="ARBA00022833"/>
    </source>
</evidence>
<keyword evidence="2" id="KW-0479">Metal-binding</keyword>
<dbReference type="PANTHER" id="PTHR42978">
    <property type="entry name" value="QUORUM-QUENCHING LACTONASE YTNP-RELATED-RELATED"/>
    <property type="match status" value="1"/>
</dbReference>
<feature type="domain" description="Metallo-beta-lactamase" evidence="5">
    <location>
        <begin position="39"/>
        <end position="235"/>
    </location>
</feature>
<dbReference type="RefSeq" id="WP_160844248.1">
    <property type="nucleotide sequence ID" value="NZ_WVHT01000003.1"/>
</dbReference>
<dbReference type="EMBL" id="WVHT01000003">
    <property type="protein sequence ID" value="MXV51080.1"/>
    <property type="molecule type" value="Genomic_DNA"/>
</dbReference>
<dbReference type="InterPro" id="IPR036866">
    <property type="entry name" value="RibonucZ/Hydroxyglut_hydro"/>
</dbReference>
<protein>
    <submittedName>
        <fullName evidence="6">MBL fold metallo-hydrolase</fullName>
    </submittedName>
</protein>
<evidence type="ECO:0000259" key="5">
    <source>
        <dbReference type="SMART" id="SM00849"/>
    </source>
</evidence>
<evidence type="ECO:0000256" key="1">
    <source>
        <dbReference type="ARBA" id="ARBA00007749"/>
    </source>
</evidence>
<evidence type="ECO:0000313" key="7">
    <source>
        <dbReference type="Proteomes" id="UP000466586"/>
    </source>
</evidence>
<evidence type="ECO:0000256" key="3">
    <source>
        <dbReference type="ARBA" id="ARBA00022801"/>
    </source>
</evidence>
<keyword evidence="4" id="KW-0862">Zinc</keyword>
<dbReference type="SMART" id="SM00849">
    <property type="entry name" value="Lactamase_B"/>
    <property type="match status" value="1"/>
</dbReference>
<evidence type="ECO:0000313" key="6">
    <source>
        <dbReference type="EMBL" id="MXV51080.1"/>
    </source>
</evidence>
<keyword evidence="3 6" id="KW-0378">Hydrolase</keyword>
<comment type="caution">
    <text evidence="6">The sequence shown here is derived from an EMBL/GenBank/DDBJ whole genome shotgun (WGS) entry which is preliminary data.</text>
</comment>
<name>A0A7K1Y9I4_9SPHI</name>
<dbReference type="Gene3D" id="3.60.15.10">
    <property type="entry name" value="Ribonuclease Z/Hydroxyacylglutathione hydrolase-like"/>
    <property type="match status" value="1"/>
</dbReference>
<sequence length="257" mass="29099">MKISVLPEGSYSVDSSKKFIPFDPEKDDPKSRPASLFIHVNPFLVKTEKELILFDCGLGFAAENGKPLIHENIRRAGYSPEDVSLVLMSHLHFDHSGGMVFEEHGLKQVSFPNATYVVQRGEWEAAYSGKSSSYHTDIFDVLQRSGHIHFVDGSGELANGINYELTGGHCQYHQAFLIKENNETCFYGGDILPEPEQLLRKFAAKYDFDGRKSMELREHYGKLAAENNWSCLYYHARNRTITKVAIEENGFKIIFPA</sequence>
<keyword evidence="7" id="KW-1185">Reference proteome</keyword>
<dbReference type="InterPro" id="IPR051013">
    <property type="entry name" value="MBL_superfamily_lactonases"/>
</dbReference>
<dbReference type="SUPFAM" id="SSF56281">
    <property type="entry name" value="Metallo-hydrolase/oxidoreductase"/>
    <property type="match status" value="1"/>
</dbReference>
<gene>
    <name evidence="6" type="ORF">GS399_08870</name>
</gene>
<comment type="similarity">
    <text evidence="1">Belongs to the metallo-beta-lactamase superfamily.</text>
</comment>
<evidence type="ECO:0000256" key="2">
    <source>
        <dbReference type="ARBA" id="ARBA00022723"/>
    </source>
</evidence>
<dbReference type="AlphaFoldDB" id="A0A7K1Y9I4"/>
<reference evidence="6 7" key="1">
    <citation type="submission" date="2019-11" db="EMBL/GenBank/DDBJ databases">
        <title>Pedobacter sp. HMF7647 Genome sequencing and assembly.</title>
        <authorList>
            <person name="Kang H."/>
            <person name="Kim H."/>
            <person name="Joh K."/>
        </authorList>
    </citation>
    <scope>NUCLEOTIDE SEQUENCE [LARGE SCALE GENOMIC DNA]</scope>
    <source>
        <strain evidence="6 7">HMF7647</strain>
    </source>
</reference>
<dbReference type="GO" id="GO:0016787">
    <property type="term" value="F:hydrolase activity"/>
    <property type="evidence" value="ECO:0007669"/>
    <property type="project" value="UniProtKB-KW"/>
</dbReference>
<proteinExistence type="inferred from homology"/>
<dbReference type="Proteomes" id="UP000466586">
    <property type="component" value="Unassembled WGS sequence"/>
</dbReference>
<dbReference type="Pfam" id="PF00753">
    <property type="entry name" value="Lactamase_B"/>
    <property type="match status" value="1"/>
</dbReference>
<organism evidence="6 7">
    <name type="scientific">Hufsiella arboris</name>
    <dbReference type="NCBI Taxonomy" id="2695275"/>
    <lineage>
        <taxon>Bacteria</taxon>
        <taxon>Pseudomonadati</taxon>
        <taxon>Bacteroidota</taxon>
        <taxon>Sphingobacteriia</taxon>
        <taxon>Sphingobacteriales</taxon>
        <taxon>Sphingobacteriaceae</taxon>
        <taxon>Hufsiella</taxon>
    </lineage>
</organism>
<accession>A0A7K1Y9I4</accession>